<organism evidence="2 3">
    <name type="scientific">Candidatus Scalindua arabica</name>
    <dbReference type="NCBI Taxonomy" id="1127984"/>
    <lineage>
        <taxon>Bacteria</taxon>
        <taxon>Pseudomonadati</taxon>
        <taxon>Planctomycetota</taxon>
        <taxon>Candidatus Brocadiia</taxon>
        <taxon>Candidatus Brocadiales</taxon>
        <taxon>Candidatus Scalinduaceae</taxon>
        <taxon>Candidatus Scalindua</taxon>
    </lineage>
</organism>
<dbReference type="Pfam" id="PF07238">
    <property type="entry name" value="PilZ"/>
    <property type="match status" value="1"/>
</dbReference>
<comment type="caution">
    <text evidence="2">The sequence shown here is derived from an EMBL/GenBank/DDBJ whole genome shotgun (WGS) entry which is preliminary data.</text>
</comment>
<sequence>MGEEDKNDSDNRAAVRIHDSFSIKYNIITQKEYDSKESLYISRRTINRTAGKGNKVEIFSFDWSAIEDEEDFDPLLVKILFRLDQKIDIVLARQDEILKKIASQDYEEDVYETGECIDISGTGVNMLISENLSEEVLLELNIEPPIHPGIQIIALGKITRVCPSRDKEKSGYEASVAFTAINEDDREALIKYIFQRQRELISFKKRSDSSSTT</sequence>
<dbReference type="Gene3D" id="2.40.10.220">
    <property type="entry name" value="predicted glycosyltransferase like domains"/>
    <property type="match status" value="1"/>
</dbReference>
<evidence type="ECO:0000313" key="3">
    <source>
        <dbReference type="Proteomes" id="UP000722750"/>
    </source>
</evidence>
<reference evidence="2" key="1">
    <citation type="journal article" date="2021" name="ISME J.">
        <title>Fine-scale metabolic discontinuity in a stratified prokaryote microbiome of a Red Sea deep halocline.</title>
        <authorList>
            <person name="Michoud G."/>
            <person name="Ngugi D.K."/>
            <person name="Barozzi A."/>
            <person name="Merlino G."/>
            <person name="Calleja M.L."/>
            <person name="Delgado-Huertas A."/>
            <person name="Moran X.A.G."/>
            <person name="Daffonchio D."/>
        </authorList>
    </citation>
    <scope>NUCLEOTIDE SEQUENCE</scope>
    <source>
        <strain evidence="2">SuakinDeep_MAG55_1</strain>
    </source>
</reference>
<dbReference type="InterPro" id="IPR009875">
    <property type="entry name" value="PilZ_domain"/>
</dbReference>
<protein>
    <recommendedName>
        <fullName evidence="1">PilZ domain-containing protein</fullName>
    </recommendedName>
</protein>
<feature type="domain" description="PilZ" evidence="1">
    <location>
        <begin position="112"/>
        <end position="195"/>
    </location>
</feature>
<dbReference type="Proteomes" id="UP000722750">
    <property type="component" value="Unassembled WGS sequence"/>
</dbReference>
<dbReference type="AlphaFoldDB" id="A0A941W4N1"/>
<name>A0A941W4N1_9BACT</name>
<dbReference type="EMBL" id="JAANXD010000082">
    <property type="protein sequence ID" value="MBS1259149.1"/>
    <property type="molecule type" value="Genomic_DNA"/>
</dbReference>
<gene>
    <name evidence="2" type="ORF">MAG551_02215</name>
</gene>
<accession>A0A941W4N1</accession>
<proteinExistence type="predicted"/>
<evidence type="ECO:0000313" key="2">
    <source>
        <dbReference type="EMBL" id="MBS1259149.1"/>
    </source>
</evidence>
<evidence type="ECO:0000259" key="1">
    <source>
        <dbReference type="Pfam" id="PF07238"/>
    </source>
</evidence>
<dbReference type="GO" id="GO:0035438">
    <property type="term" value="F:cyclic-di-GMP binding"/>
    <property type="evidence" value="ECO:0007669"/>
    <property type="project" value="InterPro"/>
</dbReference>